<evidence type="ECO:0000259" key="6">
    <source>
        <dbReference type="Pfam" id="PF00591"/>
    </source>
</evidence>
<dbReference type="Pfam" id="PF00591">
    <property type="entry name" value="Glycos_transf_3"/>
    <property type="match status" value="1"/>
</dbReference>
<feature type="binding site" evidence="5">
    <location>
        <begin position="89"/>
        <end position="92"/>
    </location>
    <ligand>
        <name>5-phospho-alpha-D-ribose 1-diphosphate</name>
        <dbReference type="ChEBI" id="CHEBI:58017"/>
    </ligand>
</feature>
<dbReference type="InterPro" id="IPR035902">
    <property type="entry name" value="Nuc_phospho_transferase"/>
</dbReference>
<dbReference type="RefSeq" id="WP_073154882.1">
    <property type="nucleotide sequence ID" value="NZ_FQVL01000006.1"/>
</dbReference>
<keyword evidence="2 5" id="KW-0808">Transferase</keyword>
<dbReference type="NCBIfam" id="TIGR01245">
    <property type="entry name" value="trpD"/>
    <property type="match status" value="1"/>
</dbReference>
<dbReference type="Gene3D" id="3.40.1030.10">
    <property type="entry name" value="Nucleoside phosphorylase/phosphoribosyltransferase catalytic domain"/>
    <property type="match status" value="1"/>
</dbReference>
<evidence type="ECO:0000313" key="8">
    <source>
        <dbReference type="EMBL" id="SHF00745.1"/>
    </source>
</evidence>
<feature type="binding site" evidence="5">
    <location>
        <position position="225"/>
    </location>
    <ligand>
        <name>Mg(2+)</name>
        <dbReference type="ChEBI" id="CHEBI:18420"/>
        <label>2</label>
    </ligand>
</feature>
<dbReference type="GO" id="GO:0000162">
    <property type="term" value="P:L-tryptophan biosynthetic process"/>
    <property type="evidence" value="ECO:0007669"/>
    <property type="project" value="UniProtKB-UniRule"/>
</dbReference>
<protein>
    <recommendedName>
        <fullName evidence="5">Anthranilate phosphoribosyltransferase</fullName>
        <ecNumber evidence="5">2.4.2.18</ecNumber>
    </recommendedName>
</protein>
<dbReference type="AlphaFoldDB" id="A0A1M4Y4W4"/>
<dbReference type="EMBL" id="FQVL01000006">
    <property type="protein sequence ID" value="SHF00745.1"/>
    <property type="molecule type" value="Genomic_DNA"/>
</dbReference>
<comment type="similarity">
    <text evidence="5">Belongs to the anthranilate phosphoribosyltransferase family.</text>
</comment>
<keyword evidence="4 5" id="KW-0057">Aromatic amino acid biosynthesis</keyword>
<evidence type="ECO:0000256" key="2">
    <source>
        <dbReference type="ARBA" id="ARBA00022679"/>
    </source>
</evidence>
<dbReference type="Gene3D" id="1.20.970.10">
    <property type="entry name" value="Transferase, Pyrimidine Nucleoside Phosphorylase, Chain C"/>
    <property type="match status" value="1"/>
</dbReference>
<keyword evidence="5" id="KW-0028">Amino-acid biosynthesis</keyword>
<keyword evidence="5" id="KW-0460">Magnesium</keyword>
<dbReference type="SUPFAM" id="SSF47648">
    <property type="entry name" value="Nucleoside phosphorylase/phosphoribosyltransferase N-terminal domain"/>
    <property type="match status" value="1"/>
</dbReference>
<evidence type="ECO:0000256" key="1">
    <source>
        <dbReference type="ARBA" id="ARBA00022676"/>
    </source>
</evidence>
<feature type="binding site" evidence="5">
    <location>
        <position position="165"/>
    </location>
    <ligand>
        <name>anthranilate</name>
        <dbReference type="ChEBI" id="CHEBI:16567"/>
        <label>2</label>
    </ligand>
</feature>
<proteinExistence type="inferred from homology"/>
<comment type="catalytic activity">
    <reaction evidence="5">
        <text>N-(5-phospho-beta-D-ribosyl)anthranilate + diphosphate = 5-phospho-alpha-D-ribose 1-diphosphate + anthranilate</text>
        <dbReference type="Rhea" id="RHEA:11768"/>
        <dbReference type="ChEBI" id="CHEBI:16567"/>
        <dbReference type="ChEBI" id="CHEBI:18277"/>
        <dbReference type="ChEBI" id="CHEBI:33019"/>
        <dbReference type="ChEBI" id="CHEBI:58017"/>
        <dbReference type="EC" id="2.4.2.18"/>
    </reaction>
</comment>
<dbReference type="EC" id="2.4.2.18" evidence="5"/>
<feature type="binding site" evidence="5">
    <location>
        <position position="79"/>
    </location>
    <ligand>
        <name>5-phospho-alpha-D-ribose 1-diphosphate</name>
        <dbReference type="ChEBI" id="CHEBI:58017"/>
    </ligand>
</feature>
<dbReference type="HAMAP" id="MF_00211">
    <property type="entry name" value="TrpD"/>
    <property type="match status" value="1"/>
</dbReference>
<dbReference type="PANTHER" id="PTHR43285:SF2">
    <property type="entry name" value="ANTHRANILATE PHOSPHORIBOSYLTRANSFERASE"/>
    <property type="match status" value="1"/>
</dbReference>
<evidence type="ECO:0000259" key="7">
    <source>
        <dbReference type="Pfam" id="PF02885"/>
    </source>
</evidence>
<keyword evidence="9" id="KW-1185">Reference proteome</keyword>
<comment type="function">
    <text evidence="5">Catalyzes the transfer of the phosphoribosyl group of 5-phosphorylribose-1-pyrophosphate (PRPP) to anthranilate to yield N-(5'-phosphoribosyl)-anthranilate (PRA).</text>
</comment>
<dbReference type="PANTHER" id="PTHR43285">
    <property type="entry name" value="ANTHRANILATE PHOSPHORIBOSYLTRANSFERASE"/>
    <property type="match status" value="1"/>
</dbReference>
<feature type="domain" description="Glycosyl transferase family 3 N-terminal" evidence="7">
    <location>
        <begin position="5"/>
        <end position="63"/>
    </location>
</feature>
<gene>
    <name evidence="5" type="primary">trpD</name>
    <name evidence="8" type="ORF">SAMN05444392_10643</name>
</gene>
<accession>A0A1M4Y4W4</accession>
<keyword evidence="5" id="KW-0479">Metal-binding</keyword>
<comment type="cofactor">
    <cofactor evidence="5">
        <name>Mg(2+)</name>
        <dbReference type="ChEBI" id="CHEBI:18420"/>
    </cofactor>
    <text evidence="5">Binds 2 magnesium ions per monomer.</text>
</comment>
<evidence type="ECO:0000313" key="9">
    <source>
        <dbReference type="Proteomes" id="UP000184476"/>
    </source>
</evidence>
<dbReference type="InterPro" id="IPR017459">
    <property type="entry name" value="Glycosyl_Trfase_fam3_N_dom"/>
</dbReference>
<feature type="domain" description="Glycosyl transferase family 3" evidence="6">
    <location>
        <begin position="73"/>
        <end position="322"/>
    </location>
</feature>
<dbReference type="GO" id="GO:0000287">
    <property type="term" value="F:magnesium ion binding"/>
    <property type="evidence" value="ECO:0007669"/>
    <property type="project" value="UniProtKB-UniRule"/>
</dbReference>
<sequence>MQLAQYIDQIKLGHHLSKEEVKQSLAHILEHNATDREIAAFLDALSIKGETVEELLAFVDELKTRALPFPAKGVVDLCGTGGGSFERFNVSTTAAFLLAAGGVPVAKHGNKGSRRANGSFDMLEALGIPLDLEPNLSMELLEEFQLCFLYARKYHPTVATVTTARKRVARRTIFNLIGPLCNPACISYQLLGTPDRLVAFKMANILRKLGRKRALIVTGESGIDEITISGKTYVIEMNQESVEEYIFRPRDIGIPEASYAEIPCGDAKENARIFLSLLRGELDPPLVNLVCLNAGAVFYLYGVSKTIQSGYELSRQLLRSGRVWEYFHTYKEHLKSHVLNSDQF</sequence>
<name>A0A1M4Y4W4_9BACL</name>
<feature type="binding site" evidence="5">
    <location>
        <position position="224"/>
    </location>
    <ligand>
        <name>Mg(2+)</name>
        <dbReference type="ChEBI" id="CHEBI:18420"/>
        <label>2</label>
    </ligand>
</feature>
<dbReference type="InterPro" id="IPR000312">
    <property type="entry name" value="Glycosyl_Trfase_fam3"/>
</dbReference>
<comment type="pathway">
    <text evidence="5">Amino-acid biosynthesis; L-tryptophan biosynthesis; L-tryptophan from chorismate: step 2/5.</text>
</comment>
<feature type="binding site" evidence="5">
    <location>
        <position position="225"/>
    </location>
    <ligand>
        <name>Mg(2+)</name>
        <dbReference type="ChEBI" id="CHEBI:18420"/>
        <label>1</label>
    </ligand>
</feature>
<dbReference type="GO" id="GO:0005829">
    <property type="term" value="C:cytosol"/>
    <property type="evidence" value="ECO:0007669"/>
    <property type="project" value="TreeGrafter"/>
</dbReference>
<dbReference type="InterPro" id="IPR036320">
    <property type="entry name" value="Glycosyl_Trfase_fam3_N_dom_sf"/>
</dbReference>
<dbReference type="GO" id="GO:0004048">
    <property type="term" value="F:anthranilate phosphoribosyltransferase activity"/>
    <property type="evidence" value="ECO:0007669"/>
    <property type="project" value="UniProtKB-UniRule"/>
</dbReference>
<keyword evidence="3 5" id="KW-0822">Tryptophan biosynthesis</keyword>
<dbReference type="SUPFAM" id="SSF52418">
    <property type="entry name" value="Nucleoside phosphorylase/phosphoribosyltransferase catalytic domain"/>
    <property type="match status" value="1"/>
</dbReference>
<evidence type="ECO:0000256" key="4">
    <source>
        <dbReference type="ARBA" id="ARBA00023141"/>
    </source>
</evidence>
<feature type="binding site" evidence="5">
    <location>
        <position position="91"/>
    </location>
    <ligand>
        <name>Mg(2+)</name>
        <dbReference type="ChEBI" id="CHEBI:18420"/>
        <label>1</label>
    </ligand>
</feature>
<evidence type="ECO:0000256" key="3">
    <source>
        <dbReference type="ARBA" id="ARBA00022822"/>
    </source>
</evidence>
<dbReference type="UniPathway" id="UPA00035">
    <property type="reaction ID" value="UER00041"/>
</dbReference>
<comment type="subunit">
    <text evidence="5">Homodimer.</text>
</comment>
<comment type="caution">
    <text evidence="5">Lacks conserved residue(s) required for the propagation of feature annotation.</text>
</comment>
<evidence type="ECO:0000256" key="5">
    <source>
        <dbReference type="HAMAP-Rule" id="MF_00211"/>
    </source>
</evidence>
<organism evidence="8 9">
    <name type="scientific">Seinonella peptonophila</name>
    <dbReference type="NCBI Taxonomy" id="112248"/>
    <lineage>
        <taxon>Bacteria</taxon>
        <taxon>Bacillati</taxon>
        <taxon>Bacillota</taxon>
        <taxon>Bacilli</taxon>
        <taxon>Bacillales</taxon>
        <taxon>Thermoactinomycetaceae</taxon>
        <taxon>Seinonella</taxon>
    </lineage>
</organism>
<keyword evidence="1 5" id="KW-0328">Glycosyltransferase</keyword>
<feature type="binding site" evidence="5">
    <location>
        <position position="110"/>
    </location>
    <ligand>
        <name>anthranilate</name>
        <dbReference type="ChEBI" id="CHEBI:16567"/>
        <label>1</label>
    </ligand>
</feature>
<reference evidence="8 9" key="1">
    <citation type="submission" date="2016-11" db="EMBL/GenBank/DDBJ databases">
        <authorList>
            <person name="Jaros S."/>
            <person name="Januszkiewicz K."/>
            <person name="Wedrychowicz H."/>
        </authorList>
    </citation>
    <scope>NUCLEOTIDE SEQUENCE [LARGE SCALE GENOMIC DNA]</scope>
    <source>
        <strain evidence="8 9">DSM 44666</strain>
    </source>
</reference>
<dbReference type="Proteomes" id="UP000184476">
    <property type="component" value="Unassembled WGS sequence"/>
</dbReference>
<feature type="binding site" evidence="5">
    <location>
        <position position="79"/>
    </location>
    <ligand>
        <name>anthranilate</name>
        <dbReference type="ChEBI" id="CHEBI:16567"/>
        <label>1</label>
    </ligand>
</feature>
<dbReference type="STRING" id="112248.SAMN05444392_10643"/>
<dbReference type="InterPro" id="IPR005940">
    <property type="entry name" value="Anthranilate_Pribosyl_Tfrase"/>
</dbReference>
<feature type="binding site" evidence="5">
    <location>
        <position position="119"/>
    </location>
    <ligand>
        <name>5-phospho-alpha-D-ribose 1-diphosphate</name>
        <dbReference type="ChEBI" id="CHEBI:58017"/>
    </ligand>
</feature>
<dbReference type="Pfam" id="PF02885">
    <property type="entry name" value="Glycos_trans_3N"/>
    <property type="match status" value="1"/>
</dbReference>